<dbReference type="AlphaFoldDB" id="A0AAV4TMC4"/>
<name>A0AAV4TMC4_9ARAC</name>
<evidence type="ECO:0000313" key="1">
    <source>
        <dbReference type="EMBL" id="GIY47275.1"/>
    </source>
</evidence>
<dbReference type="Proteomes" id="UP001054837">
    <property type="component" value="Unassembled WGS sequence"/>
</dbReference>
<protein>
    <submittedName>
        <fullName evidence="1">Uncharacterized protein</fullName>
    </submittedName>
</protein>
<gene>
    <name evidence="1" type="primary">AVEN_269486_1</name>
    <name evidence="1" type="ORF">CDAR_439831</name>
</gene>
<organism evidence="1 2">
    <name type="scientific">Caerostris darwini</name>
    <dbReference type="NCBI Taxonomy" id="1538125"/>
    <lineage>
        <taxon>Eukaryota</taxon>
        <taxon>Metazoa</taxon>
        <taxon>Ecdysozoa</taxon>
        <taxon>Arthropoda</taxon>
        <taxon>Chelicerata</taxon>
        <taxon>Arachnida</taxon>
        <taxon>Araneae</taxon>
        <taxon>Araneomorphae</taxon>
        <taxon>Entelegynae</taxon>
        <taxon>Araneoidea</taxon>
        <taxon>Araneidae</taxon>
        <taxon>Caerostris</taxon>
    </lineage>
</organism>
<proteinExistence type="predicted"/>
<accession>A0AAV4TMC4</accession>
<dbReference type="EMBL" id="BPLQ01009909">
    <property type="protein sequence ID" value="GIY47275.1"/>
    <property type="molecule type" value="Genomic_DNA"/>
</dbReference>
<keyword evidence="2" id="KW-1185">Reference proteome</keyword>
<evidence type="ECO:0000313" key="2">
    <source>
        <dbReference type="Proteomes" id="UP001054837"/>
    </source>
</evidence>
<comment type="caution">
    <text evidence="1">The sequence shown here is derived from an EMBL/GenBank/DDBJ whole genome shotgun (WGS) entry which is preliminary data.</text>
</comment>
<sequence length="145" mass="16088">MGSAMRKFDGDKKYERISCDLKVTQNLETNIREASHVTDDHGIENGTKLEITVLILSLLIASVSSAGDVSGYVLLVNHVPKWGWKKGGLGVGRSVRYDIRKYPEVAVKREVPIFELLKDSKLPALDFLKSPSVPLFPFDITSGKE</sequence>
<reference evidence="1 2" key="1">
    <citation type="submission" date="2021-06" db="EMBL/GenBank/DDBJ databases">
        <title>Caerostris darwini draft genome.</title>
        <authorList>
            <person name="Kono N."/>
            <person name="Arakawa K."/>
        </authorList>
    </citation>
    <scope>NUCLEOTIDE SEQUENCE [LARGE SCALE GENOMIC DNA]</scope>
</reference>